<reference evidence="1" key="1">
    <citation type="journal article" date="2021" name="Proc. Natl. Acad. Sci. U.S.A.">
        <title>A Catalog of Tens of Thousands of Viruses from Human Metagenomes Reveals Hidden Associations with Chronic Diseases.</title>
        <authorList>
            <person name="Tisza M.J."/>
            <person name="Buck C.B."/>
        </authorList>
    </citation>
    <scope>NUCLEOTIDE SEQUENCE</scope>
    <source>
        <strain evidence="1">CtNU74</strain>
    </source>
</reference>
<organism evidence="1">
    <name type="scientific">Siphoviridae sp. ctNU74</name>
    <dbReference type="NCBI Taxonomy" id="2825471"/>
    <lineage>
        <taxon>Viruses</taxon>
        <taxon>Duplodnaviria</taxon>
        <taxon>Heunggongvirae</taxon>
        <taxon>Uroviricota</taxon>
        <taxon>Caudoviricetes</taxon>
    </lineage>
</organism>
<protein>
    <submittedName>
        <fullName evidence="1">Uncharacterized protein</fullName>
    </submittedName>
</protein>
<accession>A0A8S5NXC6</accession>
<proteinExistence type="predicted"/>
<dbReference type="EMBL" id="BK015285">
    <property type="protein sequence ID" value="DAD99438.1"/>
    <property type="molecule type" value="Genomic_DNA"/>
</dbReference>
<sequence length="35" mass="3982">MISCIFSSFVSPLLYLMPLLYAYKGVKSIGKREII</sequence>
<evidence type="ECO:0000313" key="1">
    <source>
        <dbReference type="EMBL" id="DAD99438.1"/>
    </source>
</evidence>
<name>A0A8S5NXC6_9CAUD</name>